<organism evidence="7 8">
    <name type="scientific">Meiothermus taiwanensis</name>
    <dbReference type="NCBI Taxonomy" id="172827"/>
    <lineage>
        <taxon>Bacteria</taxon>
        <taxon>Thermotogati</taxon>
        <taxon>Deinococcota</taxon>
        <taxon>Deinococci</taxon>
        <taxon>Thermales</taxon>
        <taxon>Thermaceae</taxon>
        <taxon>Meiothermus</taxon>
    </lineage>
</organism>
<protein>
    <submittedName>
        <fullName evidence="7">All-trans-nonaprenyl-diphosphate synthase (Geranyl-diphosphate specific)</fullName>
        <ecNumber evidence="7">2.5.1.84</ecNumber>
    </submittedName>
</protein>
<dbReference type="GO" id="GO:0008299">
    <property type="term" value="P:isoprenoid biosynthetic process"/>
    <property type="evidence" value="ECO:0007669"/>
    <property type="project" value="InterPro"/>
</dbReference>
<accession>A0A399E4L4</accession>
<dbReference type="PROSITE" id="PS00444">
    <property type="entry name" value="POLYPRENYL_SYNTHASE_2"/>
    <property type="match status" value="1"/>
</dbReference>
<dbReference type="InterPro" id="IPR008949">
    <property type="entry name" value="Isoprenoid_synthase_dom_sf"/>
</dbReference>
<dbReference type="PANTHER" id="PTHR12001:SF69">
    <property type="entry name" value="ALL TRANS-POLYPRENYL-DIPHOSPHATE SYNTHASE PDSS1"/>
    <property type="match status" value="1"/>
</dbReference>
<dbReference type="GO" id="GO:0052923">
    <property type="term" value="F:all-trans-nonaprenyl-diphosphate synthase (geranyl-diphosphate specific) activity"/>
    <property type="evidence" value="ECO:0007669"/>
    <property type="project" value="UniProtKB-EC"/>
</dbReference>
<reference evidence="7 8" key="1">
    <citation type="submission" date="2018-08" db="EMBL/GenBank/DDBJ databases">
        <title>Meiothermus cateniformans JCM 15151 genome sequencing project.</title>
        <authorList>
            <person name="Da Costa M.S."/>
            <person name="Albuquerque L."/>
            <person name="Raposo P."/>
            <person name="Froufe H.J.C."/>
            <person name="Barroso C.S."/>
            <person name="Egas C."/>
        </authorList>
    </citation>
    <scope>NUCLEOTIDE SEQUENCE [LARGE SCALE GENOMIC DNA]</scope>
    <source>
        <strain evidence="7 8">JCM 15151</strain>
    </source>
</reference>
<dbReference type="Gene3D" id="1.10.600.10">
    <property type="entry name" value="Farnesyl Diphosphate Synthase"/>
    <property type="match status" value="1"/>
</dbReference>
<keyword evidence="4" id="KW-0479">Metal-binding</keyword>
<evidence type="ECO:0000256" key="3">
    <source>
        <dbReference type="ARBA" id="ARBA00022679"/>
    </source>
</evidence>
<dbReference type="RefSeq" id="WP_119361486.1">
    <property type="nucleotide sequence ID" value="NZ_JBHSXZ010000027.1"/>
</dbReference>
<evidence type="ECO:0000256" key="2">
    <source>
        <dbReference type="ARBA" id="ARBA00006706"/>
    </source>
</evidence>
<dbReference type="SUPFAM" id="SSF48576">
    <property type="entry name" value="Terpenoid synthases"/>
    <property type="match status" value="1"/>
</dbReference>
<dbReference type="Proteomes" id="UP000266089">
    <property type="component" value="Unassembled WGS sequence"/>
</dbReference>
<dbReference type="InterPro" id="IPR033749">
    <property type="entry name" value="Polyprenyl_synt_CS"/>
</dbReference>
<dbReference type="SFLD" id="SFLDS00005">
    <property type="entry name" value="Isoprenoid_Synthase_Type_I"/>
    <property type="match status" value="1"/>
</dbReference>
<dbReference type="PROSITE" id="PS00723">
    <property type="entry name" value="POLYPRENYL_SYNTHASE_1"/>
    <property type="match status" value="1"/>
</dbReference>
<dbReference type="Pfam" id="PF00348">
    <property type="entry name" value="polyprenyl_synt"/>
    <property type="match status" value="1"/>
</dbReference>
<comment type="caution">
    <text evidence="7">The sequence shown here is derived from an EMBL/GenBank/DDBJ whole genome shotgun (WGS) entry which is preliminary data.</text>
</comment>
<gene>
    <name evidence="7" type="primary">sdsA</name>
    <name evidence="7" type="ORF">Mcate_00680</name>
</gene>
<dbReference type="GO" id="GO:0046872">
    <property type="term" value="F:metal ion binding"/>
    <property type="evidence" value="ECO:0007669"/>
    <property type="project" value="UniProtKB-KW"/>
</dbReference>
<dbReference type="InterPro" id="IPR000092">
    <property type="entry name" value="Polyprenyl_synt"/>
</dbReference>
<comment type="similarity">
    <text evidence="2 6">Belongs to the FPP/GGPP synthase family.</text>
</comment>
<dbReference type="EC" id="2.5.1.84" evidence="7"/>
<name>A0A399E4L4_9DEIN</name>
<keyword evidence="3 6" id="KW-0808">Transferase</keyword>
<evidence type="ECO:0000256" key="5">
    <source>
        <dbReference type="ARBA" id="ARBA00022842"/>
    </source>
</evidence>
<dbReference type="EMBL" id="QWKX01000011">
    <property type="protein sequence ID" value="RIH78816.1"/>
    <property type="molecule type" value="Genomic_DNA"/>
</dbReference>
<dbReference type="CDD" id="cd00685">
    <property type="entry name" value="Trans_IPPS_HT"/>
    <property type="match status" value="1"/>
</dbReference>
<proteinExistence type="inferred from homology"/>
<dbReference type="AlphaFoldDB" id="A0A399E4L4"/>
<evidence type="ECO:0000313" key="7">
    <source>
        <dbReference type="EMBL" id="RIH78816.1"/>
    </source>
</evidence>
<dbReference type="OrthoDB" id="9805316at2"/>
<evidence type="ECO:0000256" key="6">
    <source>
        <dbReference type="RuleBase" id="RU004466"/>
    </source>
</evidence>
<comment type="cofactor">
    <cofactor evidence="1">
        <name>Mg(2+)</name>
        <dbReference type="ChEBI" id="CHEBI:18420"/>
    </cofactor>
</comment>
<keyword evidence="5" id="KW-0460">Magnesium</keyword>
<sequence>MSIKDFTPDLPTLLEAFELRLREVVRSEVEFVRLIEEDLVTAGGKRVRPRLVFLASNALGGVPYAMELALAVELLHSASLLHDDLVDDAETRRGKEAAFRKYGNAVSVLSGDYLLSRLMALLAQTGRMELVAMFAETARQLSEAEVLQFQVAALHDYSLENYERIIDGKTASVMRVACEGAAVLGDAPPAEREALARFGSLYGQAFQMRDDYLDLMGTAEVLGKPAGGDVREGKVTLITLRLLEAYPEEVGAIFKRRAAKPGDIARLQELAVRSGADLEVTEAIAARVDRAIAALRALPHSAYRDELEALARRELVRIK</sequence>
<dbReference type="PANTHER" id="PTHR12001">
    <property type="entry name" value="GERANYLGERANYL PYROPHOSPHATE SYNTHASE"/>
    <property type="match status" value="1"/>
</dbReference>
<evidence type="ECO:0000256" key="4">
    <source>
        <dbReference type="ARBA" id="ARBA00022723"/>
    </source>
</evidence>
<evidence type="ECO:0000313" key="8">
    <source>
        <dbReference type="Proteomes" id="UP000266089"/>
    </source>
</evidence>
<evidence type="ECO:0000256" key="1">
    <source>
        <dbReference type="ARBA" id="ARBA00001946"/>
    </source>
</evidence>